<proteinExistence type="inferred from homology"/>
<gene>
    <name evidence="9" type="ORF">HDA36_004060</name>
</gene>
<dbReference type="Proteomes" id="UP000572635">
    <property type="component" value="Unassembled WGS sequence"/>
</dbReference>
<evidence type="ECO:0000256" key="8">
    <source>
        <dbReference type="SAM" id="Phobius"/>
    </source>
</evidence>
<feature type="transmembrane region" description="Helical" evidence="8">
    <location>
        <begin position="245"/>
        <end position="278"/>
    </location>
</feature>
<feature type="transmembrane region" description="Helical" evidence="8">
    <location>
        <begin position="69"/>
        <end position="90"/>
    </location>
</feature>
<evidence type="ECO:0000256" key="4">
    <source>
        <dbReference type="ARBA" id="ARBA00022475"/>
    </source>
</evidence>
<comment type="subcellular location">
    <subcellularLocation>
        <location evidence="1">Cell membrane</location>
        <topology evidence="1">Multi-pass membrane protein</topology>
    </subcellularLocation>
</comment>
<keyword evidence="3" id="KW-0813">Transport</keyword>
<feature type="transmembrane region" description="Helical" evidence="8">
    <location>
        <begin position="284"/>
        <end position="311"/>
    </location>
</feature>
<dbReference type="Gene3D" id="1.10.3470.10">
    <property type="entry name" value="ABC transporter involved in vitamin B12 uptake, BtuC"/>
    <property type="match status" value="1"/>
</dbReference>
<comment type="caution">
    <text evidence="9">The sequence shown here is derived from an EMBL/GenBank/DDBJ whole genome shotgun (WGS) entry which is preliminary data.</text>
</comment>
<sequence>MTAVGRARARTVAAPAAVVSLLALAAAAAAGQLLLGRGLPVAEVLPALLRDGADPLGERILWELRLPRAAVALLAGACLGVSGLLLQVALRNPLASPELTGVGGGAVLGVVLGLRTGLVSAQAHTSVLAALCGGVGGGALLWLLSGRRRSDPVWLTVNGVIVGVALSGATSVLLVLSQAEAAGALRWLTGSLTGLTAAHAALVLPWAAVGIGAAWLLSPVLAVLQGGDDHARSVGLEPKPARFAVLLCAVLLAAAAVSVVGMAGFVGLIAPLLASALVGRDPRLLVPVAALIGAVALSGADALAQGVTLLVPEGPQAQRLGLPAGSVTSIAGAILLIAAVRRRGLLNTGT</sequence>
<feature type="transmembrane region" description="Helical" evidence="8">
    <location>
        <begin position="320"/>
        <end position="340"/>
    </location>
</feature>
<evidence type="ECO:0000256" key="7">
    <source>
        <dbReference type="ARBA" id="ARBA00023136"/>
    </source>
</evidence>
<accession>A0A7W8VEX7</accession>
<keyword evidence="4" id="KW-1003">Cell membrane</keyword>
<feature type="transmembrane region" description="Helical" evidence="8">
    <location>
        <begin position="127"/>
        <end position="144"/>
    </location>
</feature>
<dbReference type="GO" id="GO:0005886">
    <property type="term" value="C:plasma membrane"/>
    <property type="evidence" value="ECO:0007669"/>
    <property type="project" value="UniProtKB-SubCell"/>
</dbReference>
<dbReference type="CDD" id="cd06550">
    <property type="entry name" value="TM_ABC_iron-siderophores_like"/>
    <property type="match status" value="1"/>
</dbReference>
<keyword evidence="10" id="KW-1185">Reference proteome</keyword>
<dbReference type="AlphaFoldDB" id="A0A7W8VEX7"/>
<dbReference type="SUPFAM" id="SSF81345">
    <property type="entry name" value="ABC transporter involved in vitamin B12 uptake, BtuC"/>
    <property type="match status" value="1"/>
</dbReference>
<feature type="transmembrane region" description="Helical" evidence="8">
    <location>
        <begin position="153"/>
        <end position="177"/>
    </location>
</feature>
<reference evidence="9 10" key="1">
    <citation type="submission" date="2020-08" db="EMBL/GenBank/DDBJ databases">
        <title>Sequencing the genomes of 1000 actinobacteria strains.</title>
        <authorList>
            <person name="Klenk H.-P."/>
        </authorList>
    </citation>
    <scope>NUCLEOTIDE SEQUENCE [LARGE SCALE GENOMIC DNA]</scope>
    <source>
        <strain evidence="9 10">DSM 44551</strain>
    </source>
</reference>
<feature type="transmembrane region" description="Helical" evidence="8">
    <location>
        <begin position="197"/>
        <end position="224"/>
    </location>
</feature>
<evidence type="ECO:0000256" key="5">
    <source>
        <dbReference type="ARBA" id="ARBA00022692"/>
    </source>
</evidence>
<dbReference type="PANTHER" id="PTHR30472:SF37">
    <property type="entry name" value="FE(3+) DICITRATE TRANSPORT SYSTEM PERMEASE PROTEIN FECD-RELATED"/>
    <property type="match status" value="1"/>
</dbReference>
<keyword evidence="7 8" id="KW-0472">Membrane</keyword>
<dbReference type="EMBL" id="JACHDB010000001">
    <property type="protein sequence ID" value="MBB5433976.1"/>
    <property type="molecule type" value="Genomic_DNA"/>
</dbReference>
<protein>
    <submittedName>
        <fullName evidence="9">Iron complex transport system permease protein</fullName>
    </submittedName>
</protein>
<keyword evidence="6 8" id="KW-1133">Transmembrane helix</keyword>
<dbReference type="RefSeq" id="WP_184394204.1">
    <property type="nucleotide sequence ID" value="NZ_BAAAJD010000040.1"/>
</dbReference>
<evidence type="ECO:0000313" key="10">
    <source>
        <dbReference type="Proteomes" id="UP000572635"/>
    </source>
</evidence>
<keyword evidence="5 8" id="KW-0812">Transmembrane</keyword>
<dbReference type="InterPro" id="IPR000522">
    <property type="entry name" value="ABC_transptr_permease_BtuC"/>
</dbReference>
<dbReference type="PANTHER" id="PTHR30472">
    <property type="entry name" value="FERRIC ENTEROBACTIN TRANSPORT SYSTEM PERMEASE PROTEIN"/>
    <property type="match status" value="1"/>
</dbReference>
<evidence type="ECO:0000313" key="9">
    <source>
        <dbReference type="EMBL" id="MBB5433976.1"/>
    </source>
</evidence>
<feature type="transmembrane region" description="Helical" evidence="8">
    <location>
        <begin position="102"/>
        <end position="121"/>
    </location>
</feature>
<dbReference type="GO" id="GO:0022857">
    <property type="term" value="F:transmembrane transporter activity"/>
    <property type="evidence" value="ECO:0007669"/>
    <property type="project" value="InterPro"/>
</dbReference>
<comment type="similarity">
    <text evidence="2">Belongs to the binding-protein-dependent transport system permease family. FecCD subfamily.</text>
</comment>
<dbReference type="InterPro" id="IPR037294">
    <property type="entry name" value="ABC_BtuC-like"/>
</dbReference>
<evidence type="ECO:0000256" key="6">
    <source>
        <dbReference type="ARBA" id="ARBA00022989"/>
    </source>
</evidence>
<evidence type="ECO:0000256" key="3">
    <source>
        <dbReference type="ARBA" id="ARBA00022448"/>
    </source>
</evidence>
<name>A0A7W8VEX7_9ACTN</name>
<organism evidence="9 10">
    <name type="scientific">Nocardiopsis composta</name>
    <dbReference type="NCBI Taxonomy" id="157465"/>
    <lineage>
        <taxon>Bacteria</taxon>
        <taxon>Bacillati</taxon>
        <taxon>Actinomycetota</taxon>
        <taxon>Actinomycetes</taxon>
        <taxon>Streptosporangiales</taxon>
        <taxon>Nocardiopsidaceae</taxon>
        <taxon>Nocardiopsis</taxon>
    </lineage>
</organism>
<dbReference type="Pfam" id="PF01032">
    <property type="entry name" value="FecCD"/>
    <property type="match status" value="1"/>
</dbReference>
<evidence type="ECO:0000256" key="1">
    <source>
        <dbReference type="ARBA" id="ARBA00004651"/>
    </source>
</evidence>
<dbReference type="GO" id="GO:0033214">
    <property type="term" value="P:siderophore-iron import into cell"/>
    <property type="evidence" value="ECO:0007669"/>
    <property type="project" value="TreeGrafter"/>
</dbReference>
<evidence type="ECO:0000256" key="2">
    <source>
        <dbReference type="ARBA" id="ARBA00007935"/>
    </source>
</evidence>